<evidence type="ECO:0000313" key="2">
    <source>
        <dbReference type="Proteomes" id="UP000266313"/>
    </source>
</evidence>
<dbReference type="KEGG" id="mmai:sS8_4520"/>
<gene>
    <name evidence="1" type="ORF">sS8_4520</name>
</gene>
<dbReference type="Proteomes" id="UP000266313">
    <property type="component" value="Chromosome"/>
</dbReference>
<sequence length="136" mass="15093">MHPVGRESVPDAMARPSAFVGKGLPTYEDLSRFALAEGANDFRQGKWINDRFPEMVARMTRARPPAAADWFLPPTTVTERFGERRNYPCSTRCRCSCRAIGFSYPRGSKLDSAADPDFGVTLMYRTLKPSAVGLTA</sequence>
<proteinExistence type="predicted"/>
<dbReference type="AlphaFoldDB" id="A0A250KXS8"/>
<dbReference type="EMBL" id="AP017928">
    <property type="protein sequence ID" value="BBA36450.1"/>
    <property type="molecule type" value="Genomic_DNA"/>
</dbReference>
<keyword evidence="2" id="KW-1185">Reference proteome</keyword>
<accession>A0A250KXS8</accession>
<reference evidence="1 2" key="1">
    <citation type="submission" date="2016-12" db="EMBL/GenBank/DDBJ databases">
        <title>Genome sequencing of Methylocaldum marinum.</title>
        <authorList>
            <person name="Takeuchi M."/>
            <person name="Kamagata Y."/>
            <person name="Hiraoka S."/>
            <person name="Oshima K."/>
            <person name="Hattori M."/>
            <person name="Iwasaki W."/>
        </authorList>
    </citation>
    <scope>NUCLEOTIDE SEQUENCE [LARGE SCALE GENOMIC DNA]</scope>
    <source>
        <strain evidence="1 2">S8</strain>
    </source>
</reference>
<protein>
    <submittedName>
        <fullName evidence="1">Uncharacterized protein</fullName>
    </submittedName>
</protein>
<evidence type="ECO:0000313" key="1">
    <source>
        <dbReference type="EMBL" id="BBA36450.1"/>
    </source>
</evidence>
<name>A0A250KXS8_9GAMM</name>
<organism evidence="1 2">
    <name type="scientific">Methylocaldum marinum</name>
    <dbReference type="NCBI Taxonomy" id="1432792"/>
    <lineage>
        <taxon>Bacteria</taxon>
        <taxon>Pseudomonadati</taxon>
        <taxon>Pseudomonadota</taxon>
        <taxon>Gammaproteobacteria</taxon>
        <taxon>Methylococcales</taxon>
        <taxon>Methylococcaceae</taxon>
        <taxon>Methylocaldum</taxon>
    </lineage>
</organism>